<evidence type="ECO:0000256" key="1">
    <source>
        <dbReference type="ARBA" id="ARBA00007689"/>
    </source>
</evidence>
<dbReference type="EMBL" id="CP032157">
    <property type="protein sequence ID" value="AXY73172.1"/>
    <property type="molecule type" value="Genomic_DNA"/>
</dbReference>
<dbReference type="RefSeq" id="WP_119049010.1">
    <property type="nucleotide sequence ID" value="NZ_CP032157.1"/>
</dbReference>
<organism evidence="3 4">
    <name type="scientific">Paraflavitalea soli</name>
    <dbReference type="NCBI Taxonomy" id="2315862"/>
    <lineage>
        <taxon>Bacteria</taxon>
        <taxon>Pseudomonadati</taxon>
        <taxon>Bacteroidota</taxon>
        <taxon>Chitinophagia</taxon>
        <taxon>Chitinophagales</taxon>
        <taxon>Chitinophagaceae</taxon>
        <taxon>Paraflavitalea</taxon>
    </lineage>
</organism>
<dbReference type="SUPFAM" id="SSF54909">
    <property type="entry name" value="Dimeric alpha+beta barrel"/>
    <property type="match status" value="1"/>
</dbReference>
<comment type="similarity">
    <text evidence="1">Belongs to the YciI family.</text>
</comment>
<dbReference type="InterPro" id="IPR005545">
    <property type="entry name" value="YCII"/>
</dbReference>
<sequence length="115" mass="12414">MKEFVLIFRSSRNPHANPSPEQVQVRMNWLGGIAAQNKLADKGNRLSAVQAKVVQPGSRVADGPYIVATEFVNGYMIVKAGSIEEAVEIAQSNPILKAGGNVEVRAVLTPDDKDQ</sequence>
<dbReference type="Gene3D" id="3.30.70.1060">
    <property type="entry name" value="Dimeric alpha+beta barrel"/>
    <property type="match status" value="1"/>
</dbReference>
<dbReference type="AlphaFoldDB" id="A0A3B7MFR8"/>
<feature type="domain" description="YCII-related" evidence="2">
    <location>
        <begin position="48"/>
        <end position="107"/>
    </location>
</feature>
<dbReference type="Pfam" id="PF03795">
    <property type="entry name" value="YCII"/>
    <property type="match status" value="1"/>
</dbReference>
<dbReference type="KEGG" id="pseg:D3H65_03920"/>
<evidence type="ECO:0000313" key="4">
    <source>
        <dbReference type="Proteomes" id="UP000263900"/>
    </source>
</evidence>
<dbReference type="OrthoDB" id="7782105at2"/>
<evidence type="ECO:0000313" key="3">
    <source>
        <dbReference type="EMBL" id="AXY73172.1"/>
    </source>
</evidence>
<dbReference type="InterPro" id="IPR011008">
    <property type="entry name" value="Dimeric_a/b-barrel"/>
</dbReference>
<reference evidence="3 4" key="1">
    <citation type="submission" date="2018-09" db="EMBL/GenBank/DDBJ databases">
        <title>Genome sequencing of strain 6GH32-13.</title>
        <authorList>
            <person name="Weon H.-Y."/>
            <person name="Heo J."/>
            <person name="Kwon S.-W."/>
        </authorList>
    </citation>
    <scope>NUCLEOTIDE SEQUENCE [LARGE SCALE GENOMIC DNA]</scope>
    <source>
        <strain evidence="3 4">5GH32-13</strain>
    </source>
</reference>
<accession>A0A3B7MFR8</accession>
<proteinExistence type="inferred from homology"/>
<dbReference type="Proteomes" id="UP000263900">
    <property type="component" value="Chromosome"/>
</dbReference>
<keyword evidence="4" id="KW-1185">Reference proteome</keyword>
<protein>
    <submittedName>
        <fullName evidence="3">Transcription initiation protein</fullName>
    </submittedName>
</protein>
<name>A0A3B7MFR8_9BACT</name>
<gene>
    <name evidence="3" type="ORF">D3H65_03920</name>
</gene>
<evidence type="ECO:0000259" key="2">
    <source>
        <dbReference type="Pfam" id="PF03795"/>
    </source>
</evidence>